<protein>
    <recommendedName>
        <fullName evidence="3">PAS domain-containing protein</fullName>
    </recommendedName>
</protein>
<sequence>MWQSPYPHPETVLISTKSLEHLIPDFLMESSLFHFVIIDVEGKILRCNGSFSKLGGPQGDTQFGDFLTPGSSAEFHYSLELLLSAPKIRRHLMLDHPEPEGEKAAKVWWEFSVVTNPEMDLSGIIGIGVGVHFLEQEMPWDNLADVLDFGKITLDAEQRILGWDGQISGWFDPEGENWRGSLLTAVPAFEGLESLAEVLEHMSPQSKPKCFPLEPQTSLEPVFAALLASTAGGYHLFLVPKEMRTNVRSQKQLIPARVLDTLPGAVFVLDRAGKLSQQNDEAKALGRVWKGRAYSEGFSLTFPSQSNRFSKLLRAIEDAKRGVSHEMEIRMLMPEQEFGFWSVVVRPISLETGLAEGIFIQVINMSDVKAELFRVNRENERLRDLALSPSHILRGPLSSMIGLLELIDAKQLDAENQKLFGYLKPLTKELDEIIRQQAKKISTFG</sequence>
<evidence type="ECO:0000313" key="2">
    <source>
        <dbReference type="Proteomes" id="UP000664317"/>
    </source>
</evidence>
<comment type="caution">
    <text evidence="1">The sequence shown here is derived from an EMBL/GenBank/DDBJ whole genome shotgun (WGS) entry which is preliminary data.</text>
</comment>
<accession>A0ABS3C768</accession>
<organism evidence="1 2">
    <name type="scientific">Algoriphagus oliviformis</name>
    <dbReference type="NCBI Taxonomy" id="2811231"/>
    <lineage>
        <taxon>Bacteria</taxon>
        <taxon>Pseudomonadati</taxon>
        <taxon>Bacteroidota</taxon>
        <taxon>Cytophagia</taxon>
        <taxon>Cytophagales</taxon>
        <taxon>Cyclobacteriaceae</taxon>
        <taxon>Algoriphagus</taxon>
    </lineage>
</organism>
<dbReference type="EMBL" id="JAFKCT010000009">
    <property type="protein sequence ID" value="MBN7812963.1"/>
    <property type="molecule type" value="Genomic_DNA"/>
</dbReference>
<evidence type="ECO:0000313" key="1">
    <source>
        <dbReference type="EMBL" id="MBN7812963.1"/>
    </source>
</evidence>
<dbReference type="RefSeq" id="WP_206579734.1">
    <property type="nucleotide sequence ID" value="NZ_JAFKCT010000009.1"/>
</dbReference>
<gene>
    <name evidence="1" type="ORF">J0A68_18550</name>
</gene>
<proteinExistence type="predicted"/>
<evidence type="ECO:0008006" key="3">
    <source>
        <dbReference type="Google" id="ProtNLM"/>
    </source>
</evidence>
<keyword evidence="2" id="KW-1185">Reference proteome</keyword>
<dbReference type="Proteomes" id="UP000664317">
    <property type="component" value="Unassembled WGS sequence"/>
</dbReference>
<reference evidence="1 2" key="1">
    <citation type="submission" date="2021-03" db="EMBL/GenBank/DDBJ databases">
        <title>novel species isolated from a fishpond in China.</title>
        <authorList>
            <person name="Lu H."/>
            <person name="Cai Z."/>
        </authorList>
    </citation>
    <scope>NUCLEOTIDE SEQUENCE [LARGE SCALE GENOMIC DNA]</scope>
    <source>
        <strain evidence="1 2">H41</strain>
    </source>
</reference>
<name>A0ABS3C768_9BACT</name>